<dbReference type="InterPro" id="IPR029510">
    <property type="entry name" value="Ald_DH_CS_GLU"/>
</dbReference>
<dbReference type="Gene3D" id="3.40.309.10">
    <property type="entry name" value="Aldehyde Dehydrogenase, Chain A, domain 2"/>
    <property type="match status" value="1"/>
</dbReference>
<dbReference type="InterPro" id="IPR016161">
    <property type="entry name" value="Ald_DH/histidinol_DH"/>
</dbReference>
<dbReference type="EMBL" id="CP097160">
    <property type="protein sequence ID" value="UQN14128.1"/>
    <property type="molecule type" value="Genomic_DNA"/>
</dbReference>
<evidence type="ECO:0000259" key="6">
    <source>
        <dbReference type="Pfam" id="PF00171"/>
    </source>
</evidence>
<dbReference type="PANTHER" id="PTHR43570">
    <property type="entry name" value="ALDEHYDE DEHYDROGENASE"/>
    <property type="match status" value="1"/>
</dbReference>
<dbReference type="InterPro" id="IPR016163">
    <property type="entry name" value="Ald_DH_C"/>
</dbReference>
<dbReference type="InterPro" id="IPR015590">
    <property type="entry name" value="Aldehyde_DH_dom"/>
</dbReference>
<reference evidence="7" key="1">
    <citation type="submission" date="2022-05" db="EMBL/GenBank/DDBJ databases">
        <title>Complete genome sequence of toluene-degrading Gulosibacter sediminis strain ACHW.36C.</title>
        <authorList>
            <person name="Wai A.C."/>
            <person name="Lai G.K."/>
            <person name="Griffin S.D."/>
            <person name="Leung F.C."/>
        </authorList>
    </citation>
    <scope>NUCLEOTIDE SEQUENCE [LARGE SCALE GENOMIC DNA]</scope>
    <source>
        <strain evidence="7">ACHW.36C</strain>
    </source>
</reference>
<dbReference type="PROSITE" id="PS00687">
    <property type="entry name" value="ALDEHYDE_DEHYDR_GLU"/>
    <property type="match status" value="1"/>
</dbReference>
<evidence type="ECO:0000256" key="5">
    <source>
        <dbReference type="RuleBase" id="RU003345"/>
    </source>
</evidence>
<evidence type="ECO:0000256" key="2">
    <source>
        <dbReference type="ARBA" id="ARBA00023002"/>
    </source>
</evidence>
<dbReference type="SUPFAM" id="SSF53720">
    <property type="entry name" value="ALDH-like"/>
    <property type="match status" value="1"/>
</dbReference>
<feature type="domain" description="Aldehyde dehydrogenase" evidence="6">
    <location>
        <begin position="25"/>
        <end position="440"/>
    </location>
</feature>
<evidence type="ECO:0000256" key="3">
    <source>
        <dbReference type="PIRNR" id="PIRNR036492"/>
    </source>
</evidence>
<comment type="similarity">
    <text evidence="1 3 5">Belongs to the aldehyde dehydrogenase family.</text>
</comment>
<dbReference type="CDD" id="cd07087">
    <property type="entry name" value="ALDH_F3-13-14_CALDH-like"/>
    <property type="match status" value="1"/>
</dbReference>
<evidence type="ECO:0000256" key="4">
    <source>
        <dbReference type="PROSITE-ProRule" id="PRU10007"/>
    </source>
</evidence>
<dbReference type="PIRSF" id="PIRSF036492">
    <property type="entry name" value="ALDH"/>
    <property type="match status" value="1"/>
</dbReference>
<dbReference type="Pfam" id="PF00171">
    <property type="entry name" value="Aldedh"/>
    <property type="match status" value="1"/>
</dbReference>
<dbReference type="PANTHER" id="PTHR43570:SF16">
    <property type="entry name" value="ALDEHYDE DEHYDROGENASE TYPE III, ISOFORM Q"/>
    <property type="match status" value="1"/>
</dbReference>
<gene>
    <name evidence="7" type="ORF">M3M28_08680</name>
</gene>
<accession>A0ABY4MYQ0</accession>
<dbReference type="PROSITE" id="PS00070">
    <property type="entry name" value="ALDEHYDE_DEHYDR_CYS"/>
    <property type="match status" value="1"/>
</dbReference>
<dbReference type="InterPro" id="IPR016160">
    <property type="entry name" value="Ald_DH_CS_CYS"/>
</dbReference>
<keyword evidence="2 3" id="KW-0560">Oxidoreductase</keyword>
<feature type="active site" evidence="4">
    <location>
        <position position="223"/>
    </location>
</feature>
<dbReference type="InterPro" id="IPR016162">
    <property type="entry name" value="Ald_DH_N"/>
</dbReference>
<dbReference type="InterPro" id="IPR012394">
    <property type="entry name" value="Aldehyde_DH_NAD(P)"/>
</dbReference>
<organism evidence="7">
    <name type="scientific">Gulosibacter sediminis</name>
    <dbReference type="NCBI Taxonomy" id="1729695"/>
    <lineage>
        <taxon>Bacteria</taxon>
        <taxon>Bacillati</taxon>
        <taxon>Actinomycetota</taxon>
        <taxon>Actinomycetes</taxon>
        <taxon>Micrococcales</taxon>
        <taxon>Microbacteriaceae</taxon>
        <taxon>Gulosibacter</taxon>
    </lineage>
</organism>
<dbReference type="Gene3D" id="3.40.605.10">
    <property type="entry name" value="Aldehyde Dehydrogenase, Chain A, domain 1"/>
    <property type="match status" value="1"/>
</dbReference>
<proteinExistence type="inferred from homology"/>
<protein>
    <recommendedName>
        <fullName evidence="3">Aldehyde dehydrogenase</fullName>
    </recommendedName>
</protein>
<evidence type="ECO:0000256" key="1">
    <source>
        <dbReference type="ARBA" id="ARBA00009986"/>
    </source>
</evidence>
<evidence type="ECO:0000313" key="7">
    <source>
        <dbReference type="EMBL" id="UQN14128.1"/>
    </source>
</evidence>
<name>A0ABY4MYQ0_9MICO</name>
<sequence length="474" mass="51751">MTTVPATTPSIHEGQSIPETLRKLRATFDADVTKPLRWRLEQLDALERMLRERGREFADALEADLGKSPIEAFMTETSVTISEVTHLRRYLRRWLKPKHVRPNLAVAPAVTYTVREPLGAALIIAPWNYPLQLALAPLAGAIAAGNVAVVKPSEHAPATSAALARHVAEYLDPSAIRVVEGAVEASTELLAQRWDTIFYTGGAKVARIVARAAAEHLTPVTLELGGKSPVFVDDTADFDVAARRIAWGKLLNAGQTCVAPDYVLATPRAARELAERIPAAAKEMLGEHPEESGDYARIIHDAHFERLEGLLEGGRIHSGGARDASTRFFEPTLLVDVDETAPVMQEEIFGPILPLIQVNDENVAISFINSREKPLALYLFSARKSVRQKFLRRTSSGALAVGLTVAHVSVPELPFGGVGESGIGAYHGEASLDAFSHRRAVLRKPSFPDTLRLVYPPFGRKSARHEVIRRVLGN</sequence>